<feature type="compositionally biased region" description="Gly residues" evidence="6">
    <location>
        <begin position="75"/>
        <end position="85"/>
    </location>
</feature>
<feature type="chain" id="PRO_5009743818" description="GRF-type domain-containing protein" evidence="7">
    <location>
        <begin position="31"/>
        <end position="322"/>
    </location>
</feature>
<feature type="coiled-coil region" evidence="5">
    <location>
        <begin position="250"/>
        <end position="319"/>
    </location>
</feature>
<dbReference type="InterPro" id="IPR010666">
    <property type="entry name" value="Znf_GRF"/>
</dbReference>
<keyword evidence="7" id="KW-0732">Signal</keyword>
<sequence>MAMAPHPPVLLLLLLAPLLLCSLLPDAARAAGAEDAGVTIVRKDGTTCTLCASCENPCNPNPGYNYPSPPPPAQGGQGGGGGGGAYPTPPPPNPFLPYFPFYYYSPPPQLKSSAPAVPSSAAAPPLLLLALSGLLLCSENSHQYADSASDEGIIKIPETIDDSDFEGTEPDVLCNEHSLPAERRVAFQGIHTGRRFFACAVKEGRNCGLVEWVDPFWPATMENALTKLWDKYEECGRSKIEDNLGSSFAVHNLTQQKIKLQASYERLVEDVNDLLDRSRGLRWREVKLAEEKIKLQAHIDELEKVAEQTKLKLNGIKAILDE</sequence>
<evidence type="ECO:0000256" key="6">
    <source>
        <dbReference type="SAM" id="MobiDB-lite"/>
    </source>
</evidence>
<evidence type="ECO:0000256" key="2">
    <source>
        <dbReference type="ARBA" id="ARBA00022771"/>
    </source>
</evidence>
<evidence type="ECO:0000313" key="9">
    <source>
        <dbReference type="EMBL" id="CDM86663.1"/>
    </source>
</evidence>
<feature type="signal peptide" evidence="7">
    <location>
        <begin position="1"/>
        <end position="30"/>
    </location>
</feature>
<keyword evidence="5" id="KW-0175">Coiled coil</keyword>
<dbReference type="PANTHER" id="PTHR35163">
    <property type="entry name" value="OS02G0467300 PROTEIN"/>
    <property type="match status" value="1"/>
</dbReference>
<dbReference type="HOGENOM" id="CLU_864395_0_0_1"/>
<evidence type="ECO:0000256" key="5">
    <source>
        <dbReference type="SAM" id="Coils"/>
    </source>
</evidence>
<dbReference type="PROSITE" id="PS51999">
    <property type="entry name" value="ZF_GRF"/>
    <property type="match status" value="1"/>
</dbReference>
<proteinExistence type="predicted"/>
<evidence type="ECO:0000256" key="1">
    <source>
        <dbReference type="ARBA" id="ARBA00022723"/>
    </source>
</evidence>
<dbReference type="Pfam" id="PF06839">
    <property type="entry name" value="Zn_ribbon_GRF"/>
    <property type="match status" value="1"/>
</dbReference>
<feature type="domain" description="GRF-type" evidence="8">
    <location>
        <begin position="174"/>
        <end position="216"/>
    </location>
</feature>
<name>A0A077S565_WHEAT</name>
<evidence type="ECO:0000256" key="4">
    <source>
        <dbReference type="PROSITE-ProRule" id="PRU01343"/>
    </source>
</evidence>
<keyword evidence="2 4" id="KW-0863">Zinc-finger</keyword>
<evidence type="ECO:0000256" key="7">
    <source>
        <dbReference type="SAM" id="SignalP"/>
    </source>
</evidence>
<dbReference type="PANTHER" id="PTHR35163:SF8">
    <property type="entry name" value="GENOME ASSEMBLY, CHROMOSOME: II"/>
    <property type="match status" value="1"/>
</dbReference>
<dbReference type="AlphaFoldDB" id="A0A077S565"/>
<keyword evidence="3" id="KW-0862">Zinc</keyword>
<keyword evidence="1" id="KW-0479">Metal-binding</keyword>
<gene>
    <name evidence="9" type="ORF">TRAES_3BF035900030CFD_c1</name>
</gene>
<protein>
    <recommendedName>
        <fullName evidence="8">GRF-type domain-containing protein</fullName>
    </recommendedName>
</protein>
<accession>A0A077S565</accession>
<dbReference type="GO" id="GO:0008270">
    <property type="term" value="F:zinc ion binding"/>
    <property type="evidence" value="ECO:0007669"/>
    <property type="project" value="UniProtKB-KW"/>
</dbReference>
<dbReference type="EMBL" id="HG670306">
    <property type="protein sequence ID" value="CDM86663.1"/>
    <property type="molecule type" value="Genomic_DNA"/>
</dbReference>
<evidence type="ECO:0000256" key="3">
    <source>
        <dbReference type="ARBA" id="ARBA00022833"/>
    </source>
</evidence>
<evidence type="ECO:0000259" key="8">
    <source>
        <dbReference type="PROSITE" id="PS51999"/>
    </source>
</evidence>
<reference evidence="9" key="1">
    <citation type="journal article" date="2014" name="Science">
        <title>Structural and functional partitioning of bread wheat chromosome 3B.</title>
        <authorList>
            <person name="Choulet F."/>
            <person name="Alberti A."/>
            <person name="Theil S."/>
            <person name="Glover N."/>
            <person name="Barbe V."/>
            <person name="Daron J."/>
            <person name="Pingault L."/>
            <person name="Sourdille P."/>
            <person name="Couloux A."/>
            <person name="Paux E."/>
            <person name="Leroy P."/>
            <person name="Mangenot S."/>
            <person name="Guilhot N."/>
            <person name="Le Gouis J."/>
            <person name="Balfourier F."/>
            <person name="Alaux M."/>
            <person name="Jamilloux V."/>
            <person name="Poulain J."/>
            <person name="Durand C."/>
            <person name="Bellec A."/>
            <person name="Gaspin C."/>
            <person name="Safar J."/>
            <person name="Dolezel J."/>
            <person name="Rogers J."/>
            <person name="Vandepoele K."/>
            <person name="Aury J.M."/>
            <person name="Mayer K."/>
            <person name="Berges H."/>
            <person name="Quesneville H."/>
            <person name="Wincker P."/>
            <person name="Feuillet C."/>
        </authorList>
    </citation>
    <scope>NUCLEOTIDE SEQUENCE</scope>
</reference>
<feature type="region of interest" description="Disordered" evidence="6">
    <location>
        <begin position="65"/>
        <end position="89"/>
    </location>
</feature>
<organism evidence="9">
    <name type="scientific">Triticum aestivum</name>
    <name type="common">Wheat</name>
    <dbReference type="NCBI Taxonomy" id="4565"/>
    <lineage>
        <taxon>Eukaryota</taxon>
        <taxon>Viridiplantae</taxon>
        <taxon>Streptophyta</taxon>
        <taxon>Embryophyta</taxon>
        <taxon>Tracheophyta</taxon>
        <taxon>Spermatophyta</taxon>
        <taxon>Magnoliopsida</taxon>
        <taxon>Liliopsida</taxon>
        <taxon>Poales</taxon>
        <taxon>Poaceae</taxon>
        <taxon>BOP clade</taxon>
        <taxon>Pooideae</taxon>
        <taxon>Triticodae</taxon>
        <taxon>Triticeae</taxon>
        <taxon>Triticinae</taxon>
        <taxon>Triticum</taxon>
    </lineage>
</organism>